<dbReference type="Proteomes" id="UP001151516">
    <property type="component" value="Unassembled WGS sequence"/>
</dbReference>
<name>A0A9W8GHG6_9FUNG</name>
<comment type="caution">
    <text evidence="3">The sequence shown here is derived from an EMBL/GenBank/DDBJ whole genome shotgun (WGS) entry which is preliminary data.</text>
</comment>
<feature type="domain" description="Zn(2)-C6 fungal-type" evidence="2">
    <location>
        <begin position="53"/>
        <end position="87"/>
    </location>
</feature>
<accession>A0A9W8GHG6</accession>
<sequence length="242" mass="26319">MDDLPDTDSEMDSQSSEGSAGGGPSISRHSSASSLCETSQANATLGAMRRTLCVRCRLLGTPCNHRLPSCQACLDSSFECMYLAPTDNDWLFKTLPVGATLGNGSTIPKAWRSSDAWKLLPTSHEFLQENDSGLHAPEDIYSTAENPLRRQQEPRRVDTLMSGQLQEIIGRYPEPLDAAGQAQLPLPSSELLSSISSSISRQEAERLSQQRAPEQQSLSESMGGSSLLALGILLQEYSRYLL</sequence>
<dbReference type="OrthoDB" id="2017365at2759"/>
<evidence type="ECO:0000313" key="4">
    <source>
        <dbReference type="Proteomes" id="UP001151516"/>
    </source>
</evidence>
<dbReference type="InterPro" id="IPR036864">
    <property type="entry name" value="Zn2-C6_fun-type_DNA-bd_sf"/>
</dbReference>
<feature type="compositionally biased region" description="Acidic residues" evidence="1">
    <location>
        <begin position="1"/>
        <end position="11"/>
    </location>
</feature>
<feature type="region of interest" description="Disordered" evidence="1">
    <location>
        <begin position="1"/>
        <end position="31"/>
    </location>
</feature>
<dbReference type="CDD" id="cd00067">
    <property type="entry name" value="GAL4"/>
    <property type="match status" value="1"/>
</dbReference>
<dbReference type="GO" id="GO:0000981">
    <property type="term" value="F:DNA-binding transcription factor activity, RNA polymerase II-specific"/>
    <property type="evidence" value="ECO:0007669"/>
    <property type="project" value="InterPro"/>
</dbReference>
<evidence type="ECO:0000313" key="3">
    <source>
        <dbReference type="EMBL" id="KAJ2688531.1"/>
    </source>
</evidence>
<dbReference type="SUPFAM" id="SSF57701">
    <property type="entry name" value="Zn2/Cys6 DNA-binding domain"/>
    <property type="match status" value="1"/>
</dbReference>
<protein>
    <recommendedName>
        <fullName evidence="2">Zn(2)-C6 fungal-type domain-containing protein</fullName>
    </recommendedName>
</protein>
<keyword evidence="4" id="KW-1185">Reference proteome</keyword>
<reference evidence="3" key="1">
    <citation type="submission" date="2022-07" db="EMBL/GenBank/DDBJ databases">
        <title>Phylogenomic reconstructions and comparative analyses of Kickxellomycotina fungi.</title>
        <authorList>
            <person name="Reynolds N.K."/>
            <person name="Stajich J.E."/>
            <person name="Barry K."/>
            <person name="Grigoriev I.V."/>
            <person name="Crous P."/>
            <person name="Smith M.E."/>
        </authorList>
    </citation>
    <scope>NUCLEOTIDE SEQUENCE</scope>
    <source>
        <strain evidence="3">CBS 109367</strain>
    </source>
</reference>
<evidence type="ECO:0000259" key="2">
    <source>
        <dbReference type="Pfam" id="PF00172"/>
    </source>
</evidence>
<dbReference type="InterPro" id="IPR001138">
    <property type="entry name" value="Zn2Cys6_DnaBD"/>
</dbReference>
<organism evidence="3 4">
    <name type="scientific">Coemansia spiralis</name>
    <dbReference type="NCBI Taxonomy" id="417178"/>
    <lineage>
        <taxon>Eukaryota</taxon>
        <taxon>Fungi</taxon>
        <taxon>Fungi incertae sedis</taxon>
        <taxon>Zoopagomycota</taxon>
        <taxon>Kickxellomycotina</taxon>
        <taxon>Kickxellomycetes</taxon>
        <taxon>Kickxellales</taxon>
        <taxon>Kickxellaceae</taxon>
        <taxon>Coemansia</taxon>
    </lineage>
</organism>
<dbReference type="AlphaFoldDB" id="A0A9W8GHG6"/>
<proteinExistence type="predicted"/>
<dbReference type="EMBL" id="JANBTX010000044">
    <property type="protein sequence ID" value="KAJ2688531.1"/>
    <property type="molecule type" value="Genomic_DNA"/>
</dbReference>
<dbReference type="Pfam" id="PF00172">
    <property type="entry name" value="Zn_clus"/>
    <property type="match status" value="1"/>
</dbReference>
<evidence type="ECO:0000256" key="1">
    <source>
        <dbReference type="SAM" id="MobiDB-lite"/>
    </source>
</evidence>
<dbReference type="GO" id="GO:0008270">
    <property type="term" value="F:zinc ion binding"/>
    <property type="evidence" value="ECO:0007669"/>
    <property type="project" value="InterPro"/>
</dbReference>
<gene>
    <name evidence="3" type="ORF">IWW39_002151</name>
</gene>